<keyword evidence="3" id="KW-1185">Reference proteome</keyword>
<dbReference type="NCBIfam" id="NF046112">
    <property type="entry name" value="MSMEG_6209_Nter"/>
    <property type="match status" value="1"/>
</dbReference>
<evidence type="ECO:0000313" key="3">
    <source>
        <dbReference type="Proteomes" id="UP000515728"/>
    </source>
</evidence>
<accession>A0A7G7MF15</accession>
<gene>
    <name evidence="2" type="ORF">H6H00_25040</name>
</gene>
<evidence type="ECO:0000256" key="1">
    <source>
        <dbReference type="SAM" id="MobiDB-lite"/>
    </source>
</evidence>
<feature type="region of interest" description="Disordered" evidence="1">
    <location>
        <begin position="85"/>
        <end position="107"/>
    </location>
</feature>
<dbReference type="Proteomes" id="UP000515728">
    <property type="component" value="Chromosome"/>
</dbReference>
<organism evidence="2 3">
    <name type="scientific">Pseudonocardia petroleophila</name>
    <dbReference type="NCBI Taxonomy" id="37331"/>
    <lineage>
        <taxon>Bacteria</taxon>
        <taxon>Bacillati</taxon>
        <taxon>Actinomycetota</taxon>
        <taxon>Actinomycetes</taxon>
        <taxon>Pseudonocardiales</taxon>
        <taxon>Pseudonocardiaceae</taxon>
        <taxon>Pseudonocardia</taxon>
    </lineage>
</organism>
<evidence type="ECO:0000313" key="2">
    <source>
        <dbReference type="EMBL" id="QNG51376.1"/>
    </source>
</evidence>
<dbReference type="EMBL" id="CP060131">
    <property type="protein sequence ID" value="QNG51376.1"/>
    <property type="molecule type" value="Genomic_DNA"/>
</dbReference>
<sequence>MPESPPGACGAPAGADPAPSPADVVAHQLVGVADRLCREFAADGGARAESVREQVRQARAGFGSPRVITYLPVLIERDLRRTLQRARDAAGEPPVPRRSAPRRAGEV</sequence>
<protein>
    <submittedName>
        <fullName evidence="2">Uncharacterized protein</fullName>
    </submittedName>
</protein>
<dbReference type="KEGG" id="ppel:H6H00_25040"/>
<dbReference type="RefSeq" id="WP_185718131.1">
    <property type="nucleotide sequence ID" value="NZ_BAAAWI010000001.1"/>
</dbReference>
<reference evidence="2 3" key="1">
    <citation type="submission" date="2020-08" db="EMBL/GenBank/DDBJ databases">
        <authorList>
            <person name="Mo P."/>
        </authorList>
    </citation>
    <scope>NUCLEOTIDE SEQUENCE [LARGE SCALE GENOMIC DNA]</scope>
    <source>
        <strain evidence="2 3">CGMCC 4.1532</strain>
    </source>
</reference>
<feature type="region of interest" description="Disordered" evidence="1">
    <location>
        <begin position="1"/>
        <end position="22"/>
    </location>
</feature>
<proteinExistence type="predicted"/>
<name>A0A7G7MF15_9PSEU</name>
<dbReference type="AlphaFoldDB" id="A0A7G7MF15"/>